<evidence type="ECO:0000313" key="2">
    <source>
        <dbReference type="Proteomes" id="UP001180754"/>
    </source>
</evidence>
<reference evidence="1" key="1">
    <citation type="submission" date="2024-05" db="EMBL/GenBank/DDBJ databases">
        <title>30 novel species of actinomycetes from the DSMZ collection.</title>
        <authorList>
            <person name="Nouioui I."/>
        </authorList>
    </citation>
    <scope>NUCLEOTIDE SEQUENCE</scope>
    <source>
        <strain evidence="1">DSM 41529</strain>
    </source>
</reference>
<comment type="caution">
    <text evidence="1">The sequence shown here is derived from an EMBL/GenBank/DDBJ whole genome shotgun (WGS) entry which is preliminary data.</text>
</comment>
<sequence length="406" mass="43573">MDIIPASSPPAVTDELRGLTWDHPRGYAPLEELARLDAAVPPGCETVGLPLRWDRQPPAAFETAPIDGLASDYDLLVVEHIGLGAAVEAGCLVAMDDLFPAAQLEHWRRRTVGACYDSHVLDGRVWALPLDAAAQVAAARPDLMAGHPMPRTWDEVLALPVPPALCMGGPHALLTFCALCVALGEEPGRGPEFVSRETGGAALETMARLLARGDPRLWRLGPAGLLAAMASAEGPAYCPLVYGYAPATQSGPYPLTFADAPASHPGGRPGSVLGGAGLAVSHRRTDDPLVREAIRDHLRRLLAEPVQCELFPVTGGQPSDRAAWLDPRTNSRWGGFYRATLATVEHAWVRPRAAGFPDFQRSASRLLREGLADGRPPARLLAELDEGFRHRTRRPDHLLRPKGNGT</sequence>
<proteinExistence type="predicted"/>
<dbReference type="RefSeq" id="WP_311722113.1">
    <property type="nucleotide sequence ID" value="NZ_JAVRFD010000001.1"/>
</dbReference>
<dbReference type="Proteomes" id="UP001180754">
    <property type="component" value="Unassembled WGS sequence"/>
</dbReference>
<dbReference type="EMBL" id="JAVRFD010000001">
    <property type="protein sequence ID" value="MDT0541826.1"/>
    <property type="molecule type" value="Genomic_DNA"/>
</dbReference>
<gene>
    <name evidence="1" type="ORF">RND15_03715</name>
</gene>
<organism evidence="1 2">
    <name type="scientific">Streptomyces lonegramiae</name>
    <dbReference type="NCBI Taxonomy" id="3075524"/>
    <lineage>
        <taxon>Bacteria</taxon>
        <taxon>Bacillati</taxon>
        <taxon>Actinomycetota</taxon>
        <taxon>Actinomycetes</taxon>
        <taxon>Kitasatosporales</taxon>
        <taxon>Streptomycetaceae</taxon>
        <taxon>Streptomyces</taxon>
    </lineage>
</organism>
<evidence type="ECO:0000313" key="1">
    <source>
        <dbReference type="EMBL" id="MDT0541826.1"/>
    </source>
</evidence>
<keyword evidence="2" id="KW-1185">Reference proteome</keyword>
<dbReference type="Gene3D" id="3.40.190.10">
    <property type="entry name" value="Periplasmic binding protein-like II"/>
    <property type="match status" value="2"/>
</dbReference>
<dbReference type="SUPFAM" id="SSF53850">
    <property type="entry name" value="Periplasmic binding protein-like II"/>
    <property type="match status" value="1"/>
</dbReference>
<name>A0ABU2X8J8_9ACTN</name>
<accession>A0ABU2X8J8</accession>
<protein>
    <submittedName>
        <fullName evidence="1">Carbohydrate ABC transporter substrate-binding protein</fullName>
    </submittedName>
</protein>